<organism evidence="2 3">
    <name type="scientific">Viridibacterium curvum</name>
    <dbReference type="NCBI Taxonomy" id="1101404"/>
    <lineage>
        <taxon>Bacteria</taxon>
        <taxon>Pseudomonadati</taxon>
        <taxon>Pseudomonadota</taxon>
        <taxon>Betaproteobacteria</taxon>
        <taxon>Rhodocyclales</taxon>
        <taxon>Rhodocyclaceae</taxon>
        <taxon>Viridibacterium</taxon>
    </lineage>
</organism>
<reference evidence="3" key="1">
    <citation type="journal article" date="2019" name="Int. J. Syst. Evol. Microbiol.">
        <title>The Global Catalogue of Microorganisms (GCM) 10K type strain sequencing project: providing services to taxonomists for standard genome sequencing and annotation.</title>
        <authorList>
            <consortium name="The Broad Institute Genomics Platform"/>
            <consortium name="The Broad Institute Genome Sequencing Center for Infectious Disease"/>
            <person name="Wu L."/>
            <person name="Ma J."/>
        </authorList>
    </citation>
    <scope>NUCLEOTIDE SEQUENCE [LARGE SCALE GENOMIC DNA]</scope>
    <source>
        <strain evidence="3">JCM 18715</strain>
    </source>
</reference>
<name>A0ABP9R8J8_9RHOO</name>
<protein>
    <submittedName>
        <fullName evidence="2">NAD-binding protein</fullName>
    </submittedName>
</protein>
<evidence type="ECO:0000313" key="2">
    <source>
        <dbReference type="EMBL" id="GAA5172458.1"/>
    </source>
</evidence>
<dbReference type="EMBL" id="BAABLD010000017">
    <property type="protein sequence ID" value="GAA5172458.1"/>
    <property type="molecule type" value="Genomic_DNA"/>
</dbReference>
<dbReference type="PANTHER" id="PTHR48079">
    <property type="entry name" value="PROTEIN YEEZ"/>
    <property type="match status" value="1"/>
</dbReference>
<gene>
    <name evidence="2" type="ORF">GCM10025770_38670</name>
</gene>
<dbReference type="Proteomes" id="UP001500547">
    <property type="component" value="Unassembled WGS sequence"/>
</dbReference>
<sequence length="292" mass="32021">MKRILIVGSGDVARRAIPWLVRRFRVLALVRRPEAAAELRALGATPVAGNLDDLRSLQRLAGLADAVLHCAPPPNEGSDDPRTRRLIAALSRGPSLARRVAYISTSGVYGDCGGARIDESQPLQATTARARRRVAAEQRLRRFAAGQGARLSILRAPGIYAAERLSLERLQRGSPVLKAEEDVFTNHIHADDLAHAMIAALFRAKGGRAFNISDDSELKMGDYYDAMADTFGLSRPPRASRAECAAQLTPVTLSFMSESRRLVNQRMKRELRVALRWPDVRTALQQIAAAKN</sequence>
<dbReference type="InterPro" id="IPR036291">
    <property type="entry name" value="NAD(P)-bd_dom_sf"/>
</dbReference>
<evidence type="ECO:0000313" key="3">
    <source>
        <dbReference type="Proteomes" id="UP001500547"/>
    </source>
</evidence>
<proteinExistence type="predicted"/>
<comment type="caution">
    <text evidence="2">The sequence shown here is derived from an EMBL/GenBank/DDBJ whole genome shotgun (WGS) entry which is preliminary data.</text>
</comment>
<feature type="domain" description="NAD(P)-binding" evidence="1">
    <location>
        <begin position="8"/>
        <end position="202"/>
    </location>
</feature>
<evidence type="ECO:0000259" key="1">
    <source>
        <dbReference type="Pfam" id="PF13460"/>
    </source>
</evidence>
<dbReference type="RefSeq" id="WP_345534759.1">
    <property type="nucleotide sequence ID" value="NZ_BAABLD010000017.1"/>
</dbReference>
<dbReference type="PANTHER" id="PTHR48079:SF6">
    <property type="entry name" value="NAD(P)-BINDING DOMAIN-CONTAINING PROTEIN-RELATED"/>
    <property type="match status" value="1"/>
</dbReference>
<dbReference type="Pfam" id="PF13460">
    <property type="entry name" value="NAD_binding_10"/>
    <property type="match status" value="1"/>
</dbReference>
<accession>A0ABP9R8J8</accession>
<dbReference type="InterPro" id="IPR051783">
    <property type="entry name" value="NAD(P)-dependent_oxidoreduct"/>
</dbReference>
<dbReference type="Gene3D" id="3.40.50.720">
    <property type="entry name" value="NAD(P)-binding Rossmann-like Domain"/>
    <property type="match status" value="1"/>
</dbReference>
<keyword evidence="3" id="KW-1185">Reference proteome</keyword>
<dbReference type="SUPFAM" id="SSF51735">
    <property type="entry name" value="NAD(P)-binding Rossmann-fold domains"/>
    <property type="match status" value="1"/>
</dbReference>
<dbReference type="InterPro" id="IPR016040">
    <property type="entry name" value="NAD(P)-bd_dom"/>
</dbReference>